<comment type="caution">
    <text evidence="4">The sequence shown here is derived from an EMBL/GenBank/DDBJ whole genome shotgun (WGS) entry which is preliminary data.</text>
</comment>
<feature type="domain" description="Peptidase M16 N-terminal" evidence="3">
    <location>
        <begin position="10"/>
        <end position="148"/>
    </location>
</feature>
<dbReference type="Pfam" id="PF00675">
    <property type="entry name" value="Peptidase_M16"/>
    <property type="match status" value="1"/>
</dbReference>
<dbReference type="AlphaFoldDB" id="A0A8J3BSD5"/>
<evidence type="ECO:0000256" key="2">
    <source>
        <dbReference type="SAM" id="MobiDB-lite"/>
    </source>
</evidence>
<dbReference type="InterPro" id="IPR011249">
    <property type="entry name" value="Metalloenz_LuxS/M16"/>
</dbReference>
<reference evidence="4" key="1">
    <citation type="journal article" date="2014" name="Int. J. Syst. Evol. Microbiol.">
        <title>Complete genome sequence of Corynebacterium casei LMG S-19264T (=DSM 44701T), isolated from a smear-ripened cheese.</title>
        <authorList>
            <consortium name="US DOE Joint Genome Institute (JGI-PGF)"/>
            <person name="Walter F."/>
            <person name="Albersmeier A."/>
            <person name="Kalinowski J."/>
            <person name="Ruckert C."/>
        </authorList>
    </citation>
    <scope>NUCLEOTIDE SEQUENCE</scope>
    <source>
        <strain evidence="4">JCM 3091</strain>
    </source>
</reference>
<evidence type="ECO:0000259" key="3">
    <source>
        <dbReference type="Pfam" id="PF00675"/>
    </source>
</evidence>
<gene>
    <name evidence="4" type="ORF">GCM10010124_28060</name>
</gene>
<dbReference type="Proteomes" id="UP000662200">
    <property type="component" value="Unassembled WGS sequence"/>
</dbReference>
<keyword evidence="5" id="KW-1185">Reference proteome</keyword>
<sequence>MRHLDSGLGVALVDAPRGPLTALRLEIRYGSADEQPGQEGLAHVLEHLVVRCAMAGGRVDDGPMVTARTGRESTHYSLLVRSPDADRAARMLLRALAPLADSPAALDAERAGIRRERAERLAQPAWVLQEKLFAALWAGTSHAHPTLGDPAVVDRCTVAVARELHRRWYRPDNAVLVVAPGPVPDAARAVPPAVPPRPAGRPDHGRPRRGAVWASLAGPTPVHGVAFAVPAPEVPDWLGLACRAVRAASGLVVHRLDLARDTCLWFMLRGRDRRAAAADLRRALDACAHRLAAPDGDAWLAAEAVIPALRAAGTASALADPARAARPDAGRPTAAAVAALVGSWRAAAGVPR</sequence>
<dbReference type="SUPFAM" id="SSF63411">
    <property type="entry name" value="LuxS/MPP-like metallohydrolase"/>
    <property type="match status" value="1"/>
</dbReference>
<dbReference type="EMBL" id="BMQC01000009">
    <property type="protein sequence ID" value="GGK33908.1"/>
    <property type="molecule type" value="Genomic_DNA"/>
</dbReference>
<accession>A0A8J3BSD5</accession>
<evidence type="ECO:0000313" key="4">
    <source>
        <dbReference type="EMBL" id="GGK33908.1"/>
    </source>
</evidence>
<evidence type="ECO:0000313" key="5">
    <source>
        <dbReference type="Proteomes" id="UP000662200"/>
    </source>
</evidence>
<organism evidence="4 5">
    <name type="scientific">Pilimelia terevasa</name>
    <dbReference type="NCBI Taxonomy" id="53372"/>
    <lineage>
        <taxon>Bacteria</taxon>
        <taxon>Bacillati</taxon>
        <taxon>Actinomycetota</taxon>
        <taxon>Actinomycetes</taxon>
        <taxon>Micromonosporales</taxon>
        <taxon>Micromonosporaceae</taxon>
        <taxon>Pilimelia</taxon>
    </lineage>
</organism>
<dbReference type="InterPro" id="IPR011765">
    <property type="entry name" value="Pept_M16_N"/>
</dbReference>
<dbReference type="RefSeq" id="WP_189114763.1">
    <property type="nucleotide sequence ID" value="NZ_BMQC01000009.1"/>
</dbReference>
<evidence type="ECO:0000256" key="1">
    <source>
        <dbReference type="ARBA" id="ARBA00007261"/>
    </source>
</evidence>
<proteinExistence type="inferred from homology"/>
<comment type="similarity">
    <text evidence="1">Belongs to the peptidase M16 family.</text>
</comment>
<reference evidence="4" key="2">
    <citation type="submission" date="2020-09" db="EMBL/GenBank/DDBJ databases">
        <authorList>
            <person name="Sun Q."/>
            <person name="Ohkuma M."/>
        </authorList>
    </citation>
    <scope>NUCLEOTIDE SEQUENCE</scope>
    <source>
        <strain evidence="4">JCM 3091</strain>
    </source>
</reference>
<name>A0A8J3BSD5_9ACTN</name>
<dbReference type="PANTHER" id="PTHR11851:SF49">
    <property type="entry name" value="MITOCHONDRIAL-PROCESSING PEPTIDASE SUBUNIT ALPHA"/>
    <property type="match status" value="1"/>
</dbReference>
<dbReference type="InterPro" id="IPR050361">
    <property type="entry name" value="MPP/UQCRC_Complex"/>
</dbReference>
<protein>
    <recommendedName>
        <fullName evidence="3">Peptidase M16 N-terminal domain-containing protein</fullName>
    </recommendedName>
</protein>
<dbReference type="GO" id="GO:0046872">
    <property type="term" value="F:metal ion binding"/>
    <property type="evidence" value="ECO:0007669"/>
    <property type="project" value="InterPro"/>
</dbReference>
<dbReference type="Gene3D" id="3.30.830.10">
    <property type="entry name" value="Metalloenzyme, LuxS/M16 peptidase-like"/>
    <property type="match status" value="1"/>
</dbReference>
<feature type="region of interest" description="Disordered" evidence="2">
    <location>
        <begin position="188"/>
        <end position="208"/>
    </location>
</feature>
<dbReference type="PANTHER" id="PTHR11851">
    <property type="entry name" value="METALLOPROTEASE"/>
    <property type="match status" value="1"/>
</dbReference>